<dbReference type="InterPro" id="IPR003749">
    <property type="entry name" value="ThiS/MoaD-like"/>
</dbReference>
<organism evidence="1 2">
    <name type="scientific">Calycomorphotria hydatis</name>
    <dbReference type="NCBI Taxonomy" id="2528027"/>
    <lineage>
        <taxon>Bacteria</taxon>
        <taxon>Pseudomonadati</taxon>
        <taxon>Planctomycetota</taxon>
        <taxon>Planctomycetia</taxon>
        <taxon>Planctomycetales</taxon>
        <taxon>Planctomycetaceae</taxon>
        <taxon>Calycomorphotria</taxon>
    </lineage>
</organism>
<dbReference type="PANTHER" id="PTHR38031:SF1">
    <property type="entry name" value="SULFUR CARRIER PROTEIN CYSO"/>
    <property type="match status" value="1"/>
</dbReference>
<evidence type="ECO:0000313" key="2">
    <source>
        <dbReference type="Proteomes" id="UP000319976"/>
    </source>
</evidence>
<dbReference type="InterPro" id="IPR052045">
    <property type="entry name" value="Sulfur_Carrier/Prot_Modifier"/>
</dbReference>
<dbReference type="AlphaFoldDB" id="A0A517TFE6"/>
<dbReference type="RefSeq" id="WP_145266773.1">
    <property type="nucleotide sequence ID" value="NZ_CP036316.1"/>
</dbReference>
<dbReference type="OrthoDB" id="9156098at2"/>
<protein>
    <submittedName>
        <fullName evidence="1">ThiS family protein</fullName>
    </submittedName>
</protein>
<dbReference type="InterPro" id="IPR016155">
    <property type="entry name" value="Mopterin_synth/thiamin_S_b"/>
</dbReference>
<dbReference type="InterPro" id="IPR012675">
    <property type="entry name" value="Beta-grasp_dom_sf"/>
</dbReference>
<dbReference type="Gene3D" id="3.10.20.30">
    <property type="match status" value="1"/>
</dbReference>
<keyword evidence="2" id="KW-1185">Reference proteome</keyword>
<dbReference type="Pfam" id="PF02597">
    <property type="entry name" value="ThiS"/>
    <property type="match status" value="1"/>
</dbReference>
<dbReference type="EMBL" id="CP036316">
    <property type="protein sequence ID" value="QDT67095.1"/>
    <property type="molecule type" value="Genomic_DNA"/>
</dbReference>
<dbReference type="PANTHER" id="PTHR38031">
    <property type="entry name" value="SULFUR CARRIER PROTEIN SLR0821-RELATED"/>
    <property type="match status" value="1"/>
</dbReference>
<dbReference type="KEGG" id="chya:V22_43680"/>
<name>A0A517TFE6_9PLAN</name>
<sequence>MPRVVFTPNLQKHLDCPPREVEGGTVREVLDAVFGEQPRLAGYVLDDQRRLRKHVVVFVDNVVVSDRLNLSDALQPDSEVYVMQALSGG</sequence>
<dbReference type="SUPFAM" id="SSF54285">
    <property type="entry name" value="MoaD/ThiS"/>
    <property type="match status" value="1"/>
</dbReference>
<evidence type="ECO:0000313" key="1">
    <source>
        <dbReference type="EMBL" id="QDT67095.1"/>
    </source>
</evidence>
<reference evidence="1 2" key="1">
    <citation type="submission" date="2019-02" db="EMBL/GenBank/DDBJ databases">
        <title>Deep-cultivation of Planctomycetes and their phenomic and genomic characterization uncovers novel biology.</title>
        <authorList>
            <person name="Wiegand S."/>
            <person name="Jogler M."/>
            <person name="Boedeker C."/>
            <person name="Pinto D."/>
            <person name="Vollmers J."/>
            <person name="Rivas-Marin E."/>
            <person name="Kohn T."/>
            <person name="Peeters S.H."/>
            <person name="Heuer A."/>
            <person name="Rast P."/>
            <person name="Oberbeckmann S."/>
            <person name="Bunk B."/>
            <person name="Jeske O."/>
            <person name="Meyerdierks A."/>
            <person name="Storesund J.E."/>
            <person name="Kallscheuer N."/>
            <person name="Luecker S."/>
            <person name="Lage O.M."/>
            <person name="Pohl T."/>
            <person name="Merkel B.J."/>
            <person name="Hornburger P."/>
            <person name="Mueller R.-W."/>
            <person name="Bruemmer F."/>
            <person name="Labrenz M."/>
            <person name="Spormann A.M."/>
            <person name="Op den Camp H."/>
            <person name="Overmann J."/>
            <person name="Amann R."/>
            <person name="Jetten M.S.M."/>
            <person name="Mascher T."/>
            <person name="Medema M.H."/>
            <person name="Devos D.P."/>
            <person name="Kaster A.-K."/>
            <person name="Ovreas L."/>
            <person name="Rohde M."/>
            <person name="Galperin M.Y."/>
            <person name="Jogler C."/>
        </authorList>
    </citation>
    <scope>NUCLEOTIDE SEQUENCE [LARGE SCALE GENOMIC DNA]</scope>
    <source>
        <strain evidence="1 2">V22</strain>
    </source>
</reference>
<dbReference type="Proteomes" id="UP000319976">
    <property type="component" value="Chromosome"/>
</dbReference>
<proteinExistence type="predicted"/>
<gene>
    <name evidence="1" type="ORF">V22_43680</name>
</gene>
<accession>A0A517TFE6</accession>